<name>A0ACC1MT18_9PEZI</name>
<comment type="caution">
    <text evidence="1">The sequence shown here is derived from an EMBL/GenBank/DDBJ whole genome shotgun (WGS) entry which is preliminary data.</text>
</comment>
<organism evidence="1 2">
    <name type="scientific">Xylaria curta</name>
    <dbReference type="NCBI Taxonomy" id="42375"/>
    <lineage>
        <taxon>Eukaryota</taxon>
        <taxon>Fungi</taxon>
        <taxon>Dikarya</taxon>
        <taxon>Ascomycota</taxon>
        <taxon>Pezizomycotina</taxon>
        <taxon>Sordariomycetes</taxon>
        <taxon>Xylariomycetidae</taxon>
        <taxon>Xylariales</taxon>
        <taxon>Xylariaceae</taxon>
        <taxon>Xylaria</taxon>
    </lineage>
</organism>
<protein>
    <submittedName>
        <fullName evidence="1">Uncharacterized protein</fullName>
    </submittedName>
</protein>
<evidence type="ECO:0000313" key="2">
    <source>
        <dbReference type="Proteomes" id="UP001143856"/>
    </source>
</evidence>
<dbReference type="Proteomes" id="UP001143856">
    <property type="component" value="Unassembled WGS sequence"/>
</dbReference>
<reference evidence="1" key="1">
    <citation type="submission" date="2022-10" db="EMBL/GenBank/DDBJ databases">
        <title>Genome Sequence of Xylaria curta.</title>
        <authorList>
            <person name="Buettner E."/>
        </authorList>
    </citation>
    <scope>NUCLEOTIDE SEQUENCE</scope>
    <source>
        <strain evidence="1">Babe10</strain>
    </source>
</reference>
<dbReference type="EMBL" id="JAPDGR010003872">
    <property type="protein sequence ID" value="KAJ2969868.1"/>
    <property type="molecule type" value="Genomic_DNA"/>
</dbReference>
<evidence type="ECO:0000313" key="1">
    <source>
        <dbReference type="EMBL" id="KAJ2969868.1"/>
    </source>
</evidence>
<sequence length="234" mass="26121">MAKAQAEGKKVVIRRLPPGMTADECWAILGEEWKAGKGKVDWARYDSGEISNDPADLSRPARCYLHLLHHGDVSILSEKVQQSKWEDAKHTANDPALVGLPYVEITPLQKIPNGKKRTDPRQGTIDSEPEFMKFLESLTAPTPTREADPEQVAEDANKSDVKVTTTPLVEYLREKKANKAKEAALAKSAKHARHESQNKGKDDSKKKSKDSKGEKAEKSTEKDKEKKKRKSRSP</sequence>
<keyword evidence="2" id="KW-1185">Reference proteome</keyword>
<accession>A0ACC1MT18</accession>
<gene>
    <name evidence="1" type="ORF">NUW58_g9870</name>
</gene>
<proteinExistence type="predicted"/>